<keyword evidence="6 7" id="KW-0804">Transcription</keyword>
<dbReference type="PANTHER" id="PTHR34701">
    <property type="entry name" value="TRANSCRIPTIONAL REGULATOR MRAZ"/>
    <property type="match status" value="1"/>
</dbReference>
<dbReference type="CDD" id="cd16321">
    <property type="entry name" value="MraZ_C"/>
    <property type="match status" value="1"/>
</dbReference>
<evidence type="ECO:0000256" key="6">
    <source>
        <dbReference type="ARBA" id="ARBA00023163"/>
    </source>
</evidence>
<dbReference type="HAMAP" id="MF_01008">
    <property type="entry name" value="MraZ"/>
    <property type="match status" value="1"/>
</dbReference>
<evidence type="ECO:0000256" key="2">
    <source>
        <dbReference type="ARBA" id="ARBA00022490"/>
    </source>
</evidence>
<evidence type="ECO:0000256" key="4">
    <source>
        <dbReference type="ARBA" id="ARBA00023015"/>
    </source>
</evidence>
<accession>A0A1A9LBB2</accession>
<keyword evidence="4 7" id="KW-0805">Transcription regulation</keyword>
<dbReference type="GO" id="GO:0000976">
    <property type="term" value="F:transcription cis-regulatory region binding"/>
    <property type="evidence" value="ECO:0007669"/>
    <property type="project" value="TreeGrafter"/>
</dbReference>
<dbReference type="RefSeq" id="WP_068763061.1">
    <property type="nucleotide sequence ID" value="NZ_LXIE01000050.1"/>
</dbReference>
<dbReference type="PROSITE" id="PS51740">
    <property type="entry name" value="SPOVT_ABRB"/>
    <property type="match status" value="2"/>
</dbReference>
<dbReference type="CDD" id="cd16320">
    <property type="entry name" value="MraZ_N"/>
    <property type="match status" value="1"/>
</dbReference>
<dbReference type="InterPro" id="IPR037914">
    <property type="entry name" value="SpoVT-AbrB_sf"/>
</dbReference>
<evidence type="ECO:0000256" key="3">
    <source>
        <dbReference type="ARBA" id="ARBA00022737"/>
    </source>
</evidence>
<dbReference type="GO" id="GO:0005737">
    <property type="term" value="C:cytoplasm"/>
    <property type="evidence" value="ECO:0007669"/>
    <property type="project" value="UniProtKB-UniRule"/>
</dbReference>
<comment type="caution">
    <text evidence="9">The sequence shown here is derived from an EMBL/GenBank/DDBJ whole genome shotgun (WGS) entry which is preliminary data.</text>
</comment>
<name>A0A1A9LBB2_9FLAO</name>
<dbReference type="InterPro" id="IPR003444">
    <property type="entry name" value="MraZ"/>
</dbReference>
<protein>
    <recommendedName>
        <fullName evidence="1 7">Transcriptional regulator MraZ</fullName>
    </recommendedName>
</protein>
<dbReference type="AlphaFoldDB" id="A0A1A9LBB2"/>
<feature type="domain" description="SpoVT-AbrB" evidence="8">
    <location>
        <begin position="7"/>
        <end position="54"/>
    </location>
</feature>
<feature type="domain" description="SpoVT-AbrB" evidence="8">
    <location>
        <begin position="83"/>
        <end position="126"/>
    </location>
</feature>
<dbReference type="InterPro" id="IPR038619">
    <property type="entry name" value="MraZ_sf"/>
</dbReference>
<keyword evidence="2 7" id="KW-0963">Cytoplasm</keyword>
<dbReference type="EMBL" id="LXIE01000050">
    <property type="protein sequence ID" value="OAD90031.1"/>
    <property type="molecule type" value="Genomic_DNA"/>
</dbReference>
<dbReference type="InterPro" id="IPR035642">
    <property type="entry name" value="MraZ_N"/>
</dbReference>
<evidence type="ECO:0000313" key="10">
    <source>
        <dbReference type="Proteomes" id="UP000077552"/>
    </source>
</evidence>
<keyword evidence="3" id="KW-0677">Repeat</keyword>
<evidence type="ECO:0000256" key="1">
    <source>
        <dbReference type="ARBA" id="ARBA00013860"/>
    </source>
</evidence>
<dbReference type="InterPro" id="IPR020603">
    <property type="entry name" value="MraZ_dom"/>
</dbReference>
<dbReference type="SUPFAM" id="SSF89447">
    <property type="entry name" value="AbrB/MazE/MraZ-like"/>
    <property type="match status" value="1"/>
</dbReference>
<dbReference type="NCBIfam" id="TIGR00242">
    <property type="entry name" value="division/cell wall cluster transcriptional repressor MraZ"/>
    <property type="match status" value="1"/>
</dbReference>
<comment type="subcellular location">
    <subcellularLocation>
        <location evidence="7">Cytoplasm</location>
        <location evidence="7">Nucleoid</location>
    </subcellularLocation>
</comment>
<sequence>MLNLIGTYECKADVKGRVMVPAPLKKQLASVAQEGFVIKRAVFQPCLEMYPMKEWDALMLKMGELNRFSRKNNDFIRRFTAGVKTVELDSTGRLLIPKDLMAFAGIDKELVISSAINIVEIWDKDKYEQAIDDAASDFADLAEEVMGNKSNDGDGVS</sequence>
<dbReference type="InterPro" id="IPR007159">
    <property type="entry name" value="SpoVT-AbrB_dom"/>
</dbReference>
<gene>
    <name evidence="7" type="primary">mraZ</name>
    <name evidence="9" type="ORF">A7A78_07375</name>
</gene>
<comment type="similarity">
    <text evidence="7">Belongs to the MraZ family.</text>
</comment>
<dbReference type="GO" id="GO:2000143">
    <property type="term" value="P:negative regulation of DNA-templated transcription initiation"/>
    <property type="evidence" value="ECO:0007669"/>
    <property type="project" value="TreeGrafter"/>
</dbReference>
<reference evidence="9 10" key="1">
    <citation type="submission" date="2016-05" db="EMBL/GenBank/DDBJ databases">
        <title>Genome sequencing of Vitellibacter soesokkakensis RSSK-12.</title>
        <authorList>
            <person name="Thevarajoo S."/>
            <person name="Selvaratnam C."/>
            <person name="Goh K.M."/>
            <person name="Chan K.-G."/>
            <person name="Chong C.S."/>
        </authorList>
    </citation>
    <scope>NUCLEOTIDE SEQUENCE [LARGE SCALE GENOMIC DNA]</scope>
    <source>
        <strain evidence="9 10">RSSK-12</strain>
    </source>
</reference>
<dbReference type="Proteomes" id="UP000077552">
    <property type="component" value="Unassembled WGS sequence"/>
</dbReference>
<dbReference type="Gene3D" id="3.40.1550.20">
    <property type="entry name" value="Transcriptional regulator MraZ domain"/>
    <property type="match status" value="1"/>
</dbReference>
<dbReference type="STRING" id="1385699.A7A78_07375"/>
<comment type="subunit">
    <text evidence="7">Forms oligomers.</text>
</comment>
<dbReference type="InterPro" id="IPR035644">
    <property type="entry name" value="MraZ_C"/>
</dbReference>
<evidence type="ECO:0000256" key="5">
    <source>
        <dbReference type="ARBA" id="ARBA00023125"/>
    </source>
</evidence>
<organism evidence="9 10">
    <name type="scientific">Aequorivita soesokkakensis</name>
    <dbReference type="NCBI Taxonomy" id="1385699"/>
    <lineage>
        <taxon>Bacteria</taxon>
        <taxon>Pseudomonadati</taxon>
        <taxon>Bacteroidota</taxon>
        <taxon>Flavobacteriia</taxon>
        <taxon>Flavobacteriales</taxon>
        <taxon>Flavobacteriaceae</taxon>
        <taxon>Aequorivita</taxon>
    </lineage>
</organism>
<proteinExistence type="inferred from homology"/>
<dbReference type="GO" id="GO:0003700">
    <property type="term" value="F:DNA-binding transcription factor activity"/>
    <property type="evidence" value="ECO:0007669"/>
    <property type="project" value="UniProtKB-UniRule"/>
</dbReference>
<dbReference type="PANTHER" id="PTHR34701:SF1">
    <property type="entry name" value="TRANSCRIPTIONAL REGULATOR MRAZ"/>
    <property type="match status" value="1"/>
</dbReference>
<dbReference type="Pfam" id="PF02381">
    <property type="entry name" value="MraZ"/>
    <property type="match status" value="2"/>
</dbReference>
<dbReference type="OrthoDB" id="9807753at2"/>
<evidence type="ECO:0000256" key="7">
    <source>
        <dbReference type="HAMAP-Rule" id="MF_01008"/>
    </source>
</evidence>
<keyword evidence="10" id="KW-1185">Reference proteome</keyword>
<evidence type="ECO:0000313" key="9">
    <source>
        <dbReference type="EMBL" id="OAD90031.1"/>
    </source>
</evidence>
<keyword evidence="5 7" id="KW-0238">DNA-binding</keyword>
<evidence type="ECO:0000259" key="8">
    <source>
        <dbReference type="PROSITE" id="PS51740"/>
    </source>
</evidence>
<dbReference type="GO" id="GO:0009295">
    <property type="term" value="C:nucleoid"/>
    <property type="evidence" value="ECO:0007669"/>
    <property type="project" value="UniProtKB-SubCell"/>
</dbReference>